<feature type="repeat" description="WD" evidence="3">
    <location>
        <begin position="199"/>
        <end position="240"/>
    </location>
</feature>
<dbReference type="PROSITE" id="PS50294">
    <property type="entry name" value="WD_REPEATS_REGION"/>
    <property type="match status" value="3"/>
</dbReference>
<dbReference type="SMART" id="SM00320">
    <property type="entry name" value="WD40"/>
    <property type="match status" value="6"/>
</dbReference>
<dbReference type="PROSITE" id="PS50896">
    <property type="entry name" value="LISH"/>
    <property type="match status" value="1"/>
</dbReference>
<keyword evidence="1 3" id="KW-0853">WD repeat</keyword>
<dbReference type="PANTHER" id="PTHR14221:SF31">
    <property type="entry name" value="TRANSDUCIN_WD40 REPEAT-LIKE SUPERFAMILY PROTEIN"/>
    <property type="match status" value="1"/>
</dbReference>
<dbReference type="PROSITE" id="PS50082">
    <property type="entry name" value="WD_REPEATS_2"/>
    <property type="match status" value="3"/>
</dbReference>
<dbReference type="Gramene" id="Psat5g062960.1">
    <property type="protein sequence ID" value="Psat5g062960.1.cds"/>
    <property type="gene ID" value="Psat5g062960"/>
</dbReference>
<evidence type="ECO:0000256" key="2">
    <source>
        <dbReference type="ARBA" id="ARBA00022737"/>
    </source>
</evidence>
<comment type="caution">
    <text evidence="4">The sequence shown here is derived from an EMBL/GenBank/DDBJ whole genome shotgun (WGS) entry which is preliminary data.</text>
</comment>
<dbReference type="EMBL" id="JAMSHJ010000005">
    <property type="protein sequence ID" value="KAI5405066.1"/>
    <property type="molecule type" value="Genomic_DNA"/>
</dbReference>
<accession>A0A9D5AEN4</accession>
<dbReference type="InterPro" id="IPR036322">
    <property type="entry name" value="WD40_repeat_dom_sf"/>
</dbReference>
<dbReference type="Gene3D" id="2.130.10.10">
    <property type="entry name" value="YVTN repeat-like/Quinoprotein amine dehydrogenase"/>
    <property type="match status" value="1"/>
</dbReference>
<feature type="repeat" description="WD" evidence="3">
    <location>
        <begin position="285"/>
        <end position="325"/>
    </location>
</feature>
<evidence type="ECO:0000256" key="1">
    <source>
        <dbReference type="ARBA" id="ARBA00022574"/>
    </source>
</evidence>
<dbReference type="OrthoDB" id="408728at2759"/>
<keyword evidence="5" id="KW-1185">Reference proteome</keyword>
<dbReference type="Proteomes" id="UP001058974">
    <property type="component" value="Chromosome 5"/>
</dbReference>
<dbReference type="PANTHER" id="PTHR14221">
    <property type="entry name" value="WD REPEAT DOMAIN 44"/>
    <property type="match status" value="1"/>
</dbReference>
<dbReference type="InterPro" id="IPR020472">
    <property type="entry name" value="WD40_PAC1"/>
</dbReference>
<evidence type="ECO:0000313" key="4">
    <source>
        <dbReference type="EMBL" id="KAI5405066.1"/>
    </source>
</evidence>
<dbReference type="SUPFAM" id="SSF50978">
    <property type="entry name" value="WD40 repeat-like"/>
    <property type="match status" value="1"/>
</dbReference>
<protein>
    <submittedName>
        <fullName evidence="4">Uncharacterized protein</fullName>
    </submittedName>
</protein>
<sequence length="637" mass="72191">MLISDEGDNGVFLDALDCFSPSQDSLLTSKCFGFEFWLSEPLSVRERKGNFLQEMGFVDTSSEFCSENKIVHCDERIMDCSEAVSNDCVLSSMEEASSEVESRDDDDDEKTDANLQGEELHGLRNREAEIVEGFQVIDIGKKKKRNWWRQFVNSGKLAGGIVRSKFSNASTDETCRINVRHNKKSWNHESSAVYGGQKIRAHKGLIWTMKFSPRGQYLATGGEDGVVRIWHVSSLNASSICYAKEVSAVSKLKHGVSFSSKKCCQSPVVVPSKILKIEESPLQELYGHSSDVVDLAWSDSDTLLSSSMDKTVRMWKIGYNQCLKVFHHKDYVTCIQFNPVDENYFISGSIDGKVRIWGIHEERVVDWADTRDVISAISYQPDGKGFVVGSLCGICRFYVSSGKQFVHKSKIRVNGKKKRSSSNKITDIQFSHKNHRRVMITSRDSKVRIFEDAELVQTYKGLLMSGSQTSSGNHIISVGEDSRVYIWNFNDSGNYFSKQRKTVSSHEHFRSKGVTVAIPWSGMTSERSCSFSDFVNYSSEKQRELVAAPSFRESERFSFGSWFSIDGSWRRSMTWPEEKLPSWDSPLSEIEFDHEELSFKDLWHENRVPDTWGLSVVAAGLDGTIKTFHNFGFPVRL</sequence>
<dbReference type="InterPro" id="IPR040324">
    <property type="entry name" value="WDR44/Dgr2"/>
</dbReference>
<proteinExistence type="predicted"/>
<evidence type="ECO:0000256" key="3">
    <source>
        <dbReference type="PROSITE-ProRule" id="PRU00221"/>
    </source>
</evidence>
<dbReference type="PRINTS" id="PR00320">
    <property type="entry name" value="GPROTEINBRPT"/>
</dbReference>
<organism evidence="4 5">
    <name type="scientific">Pisum sativum</name>
    <name type="common">Garden pea</name>
    <name type="synonym">Lathyrus oleraceus</name>
    <dbReference type="NCBI Taxonomy" id="3888"/>
    <lineage>
        <taxon>Eukaryota</taxon>
        <taxon>Viridiplantae</taxon>
        <taxon>Streptophyta</taxon>
        <taxon>Embryophyta</taxon>
        <taxon>Tracheophyta</taxon>
        <taxon>Spermatophyta</taxon>
        <taxon>Magnoliopsida</taxon>
        <taxon>eudicotyledons</taxon>
        <taxon>Gunneridae</taxon>
        <taxon>Pentapetalae</taxon>
        <taxon>rosids</taxon>
        <taxon>fabids</taxon>
        <taxon>Fabales</taxon>
        <taxon>Fabaceae</taxon>
        <taxon>Papilionoideae</taxon>
        <taxon>50 kb inversion clade</taxon>
        <taxon>NPAAA clade</taxon>
        <taxon>Hologalegina</taxon>
        <taxon>IRL clade</taxon>
        <taxon>Fabeae</taxon>
        <taxon>Lathyrus</taxon>
    </lineage>
</organism>
<keyword evidence="2" id="KW-0677">Repeat</keyword>
<dbReference type="AlphaFoldDB" id="A0A9D5AEN4"/>
<name>A0A9D5AEN4_PEA</name>
<evidence type="ECO:0000313" key="5">
    <source>
        <dbReference type="Proteomes" id="UP001058974"/>
    </source>
</evidence>
<reference evidence="4 5" key="1">
    <citation type="journal article" date="2022" name="Nat. Genet.">
        <title>Improved pea reference genome and pan-genome highlight genomic features and evolutionary characteristics.</title>
        <authorList>
            <person name="Yang T."/>
            <person name="Liu R."/>
            <person name="Luo Y."/>
            <person name="Hu S."/>
            <person name="Wang D."/>
            <person name="Wang C."/>
            <person name="Pandey M.K."/>
            <person name="Ge S."/>
            <person name="Xu Q."/>
            <person name="Li N."/>
            <person name="Li G."/>
            <person name="Huang Y."/>
            <person name="Saxena R.K."/>
            <person name="Ji Y."/>
            <person name="Li M."/>
            <person name="Yan X."/>
            <person name="He Y."/>
            <person name="Liu Y."/>
            <person name="Wang X."/>
            <person name="Xiang C."/>
            <person name="Varshney R.K."/>
            <person name="Ding H."/>
            <person name="Gao S."/>
            <person name="Zong X."/>
        </authorList>
    </citation>
    <scope>NUCLEOTIDE SEQUENCE [LARGE SCALE GENOMIC DNA]</scope>
    <source>
        <strain evidence="4 5">cv. Zhongwan 6</strain>
    </source>
</reference>
<gene>
    <name evidence="4" type="ORF">KIW84_052009</name>
</gene>
<dbReference type="InterPro" id="IPR006594">
    <property type="entry name" value="LisH"/>
</dbReference>
<dbReference type="Pfam" id="PF00400">
    <property type="entry name" value="WD40"/>
    <property type="match status" value="3"/>
</dbReference>
<dbReference type="InterPro" id="IPR015943">
    <property type="entry name" value="WD40/YVTN_repeat-like_dom_sf"/>
</dbReference>
<dbReference type="InterPro" id="IPR001680">
    <property type="entry name" value="WD40_rpt"/>
</dbReference>
<feature type="repeat" description="WD" evidence="3">
    <location>
        <begin position="325"/>
        <end position="367"/>
    </location>
</feature>
<dbReference type="Gramene" id="Psat05G0200900-T1">
    <property type="protein sequence ID" value="KAI5405066.1"/>
    <property type="gene ID" value="KIW84_052009"/>
</dbReference>